<evidence type="ECO:0000256" key="4">
    <source>
        <dbReference type="ARBA" id="ARBA00022723"/>
    </source>
</evidence>
<evidence type="ECO:0000313" key="14">
    <source>
        <dbReference type="RefSeq" id="XP_065652500.1"/>
    </source>
</evidence>
<comment type="caution">
    <text evidence="10">Lacks conserved residue(s) required for the propagation of feature annotation.</text>
</comment>
<dbReference type="Pfam" id="PF19030">
    <property type="entry name" value="TSP1_ADAMTS"/>
    <property type="match status" value="6"/>
</dbReference>
<dbReference type="Gene3D" id="3.40.390.10">
    <property type="entry name" value="Collagenase (Catalytic Domain)"/>
    <property type="match status" value="1"/>
</dbReference>
<gene>
    <name evidence="14" type="primary">LOC100204925</name>
</gene>
<evidence type="ECO:0000256" key="8">
    <source>
        <dbReference type="ARBA" id="ARBA00023157"/>
    </source>
</evidence>
<name>A0ABM4BTL0_HYDVU</name>
<dbReference type="Pfam" id="PF01421">
    <property type="entry name" value="Reprolysin"/>
    <property type="match status" value="1"/>
</dbReference>
<feature type="signal peptide" evidence="11">
    <location>
        <begin position="1"/>
        <end position="18"/>
    </location>
</feature>
<dbReference type="Pfam" id="PF17771">
    <property type="entry name" value="ADAMTS_CR_2"/>
    <property type="match status" value="1"/>
</dbReference>
<evidence type="ECO:0000256" key="5">
    <source>
        <dbReference type="ARBA" id="ARBA00022801"/>
    </source>
</evidence>
<keyword evidence="6 10" id="KW-0862">Zinc</keyword>
<feature type="binding site" evidence="10">
    <location>
        <position position="356"/>
    </location>
    <ligand>
        <name>Zn(2+)</name>
        <dbReference type="ChEBI" id="CHEBI:29105"/>
        <note>catalytic</note>
    </ligand>
</feature>
<dbReference type="InterPro" id="IPR045371">
    <property type="entry name" value="ADAMTS_CR_3"/>
</dbReference>
<keyword evidence="5" id="KW-0378">Hydrolase</keyword>
<keyword evidence="8" id="KW-1015">Disulfide bond</keyword>
<dbReference type="InterPro" id="IPR001590">
    <property type="entry name" value="Peptidase_M12B"/>
</dbReference>
<feature type="active site" evidence="10">
    <location>
        <position position="347"/>
    </location>
</feature>
<dbReference type="GeneID" id="100204925"/>
<dbReference type="GO" id="GO:0008237">
    <property type="term" value="F:metallopeptidase activity"/>
    <property type="evidence" value="ECO:0007669"/>
    <property type="project" value="UniProtKB-KW"/>
</dbReference>
<organism evidence="13 14">
    <name type="scientific">Hydra vulgaris</name>
    <name type="common">Hydra</name>
    <name type="synonym">Hydra attenuata</name>
    <dbReference type="NCBI Taxonomy" id="6087"/>
    <lineage>
        <taxon>Eukaryota</taxon>
        <taxon>Metazoa</taxon>
        <taxon>Cnidaria</taxon>
        <taxon>Hydrozoa</taxon>
        <taxon>Hydroidolina</taxon>
        <taxon>Anthoathecata</taxon>
        <taxon>Aplanulata</taxon>
        <taxon>Hydridae</taxon>
        <taxon>Hydra</taxon>
    </lineage>
</organism>
<evidence type="ECO:0000256" key="11">
    <source>
        <dbReference type="SAM" id="SignalP"/>
    </source>
</evidence>
<keyword evidence="4 10" id="KW-0479">Metal-binding</keyword>
<dbReference type="PANTHER" id="PTHR13723:SF200">
    <property type="entry name" value="ADAM METALLOPEPTIDASE WITH THROMBOSPONDIN TYPE 1 MOTIF B, ISOFORM B"/>
    <property type="match status" value="1"/>
</dbReference>
<dbReference type="PANTHER" id="PTHR13723">
    <property type="entry name" value="ADAMTS A DISINTEGRIN AND METALLOPROTEASE WITH THROMBOSPONDIN MOTIFS PROTEASE"/>
    <property type="match status" value="1"/>
</dbReference>
<feature type="binding site" evidence="10">
    <location>
        <position position="350"/>
    </location>
    <ligand>
        <name>Zn(2+)</name>
        <dbReference type="ChEBI" id="CHEBI:29105"/>
        <note>catalytic</note>
    </ligand>
</feature>
<evidence type="ECO:0000256" key="7">
    <source>
        <dbReference type="ARBA" id="ARBA00023049"/>
    </source>
</evidence>
<comment type="subcellular location">
    <subcellularLocation>
        <location evidence="1">Secreted</location>
    </subcellularLocation>
</comment>
<keyword evidence="7 14" id="KW-0482">Metalloprotease</keyword>
<evidence type="ECO:0000256" key="1">
    <source>
        <dbReference type="ARBA" id="ARBA00004613"/>
    </source>
</evidence>
<dbReference type="Gene3D" id="3.40.1620.60">
    <property type="match status" value="1"/>
</dbReference>
<sequence length="1515" mass="167213">MGALHLLLCFVIIEKSLERVLQVKPSVHEKMTKTEIAQIFGVNEHSKVPFYEVTNISQHILSKSKDKVLVKFKAFGIKFRLNLNAKNDFIAKSHLVEFYNANGTVEKYSGFTGHFSSGFVDGDKSSYASIHLSGRGISGTVHTKENTYVINPLPKRIYGGDAKHAIVWKSDLLNYHHSLPMFLKNDLKQPKSSKSTNIKKRHRRSVQAVKTMELMIAADYKMVEYYGKDFLPSYLLALANILSGLYQDDSLDYKLNVVVVRTVIFDKNMFPAANIGSLLSQFSEWVNKNNVADKIVGHADNAVLITRNGCTDGCVLEGLAYTARCMENAQAVAKDRGLMAALTVAHEIAHNLGVTHDNSETCPDGVNIMASGSSSGPGAFKWSTCSSNQIRSFLESPSSSCLNNMPPELYTNSVFPMYGQVYNADKQCQFAFDFSYKSCSFYESHCDKLYCQQSGSISCSALAYPPAHGTSCGANKWCIFGLCVPDGSKPALPVDGQWGNWGSYSPCSQECGIGVQWRNRTCNNPSPANGGLNCVGESKGQYKTCNKQDCLIMQSVRLKQCLKIGSDYVDVFNEEKPCKLICMIGTSAYYFGNVEDGTKCIPGSSSNDVCIGGTCQSVGCDKELDSNKYFDRCGVCNGNGNSCELVSGSDFEEYSSAGQFFLTEIPKGSYGVTIKEVGETFNFLGFSIGDETELAISLPSYSTTYNLENTTIYYSMDGWYYADEIKVIDRLPMSIKVYLINFYEVPSEGVMWRYYQPPTSVLLSPVLAWKGESWGACSKTCGGGMQTRKMLCIRTDDNSTVNFESCSLLDPINVLQSCNNQNCPAEWYVTSWSECTKSCGNGTWTRQLYCSMMTETGRSILPDSACSTNRPQMDLTAVCNAVMCPAVWRSTPWTQCSKSCGGGLKTRKVTCERVNSDGSVVDAPPLECSYLAPIDSSQQCNSDILCPVWVLNFTSCSKSCGGGTKMPFLYCYSPSIQNLLDSQCNVTSKPVIKLDAQECNQEPCDYNNWVVVKSQCSVTCGKGLRSLHLECQNNATGIAVSESSCYDKKPIISFSEECEVGVCPEIFEWKIKHNGCSLSCGGGIVLYNLVCLALSTNLTVSDIYCDVTKKPTVHFDACNELPCPIKYIWDVSYGACSVTCLKGVKVPIFECKRETDKLTVNASFCDPVKNLSLEQTPCDMGECPPEYSWLSMTTPCSVTCGTGNETISSVCVRNIDQVKFDDSMCNSTIKPVDIVRTCNMEKCLANHYWKAEYGECVAECGKGFKLKTLTCVERSTGFILSMSECADDPIPVDEACQKKPCIPAFESTVMPPTYSVGCYNDIPSSRRVPVFLYNYRDIYTSTNASYFIQQCAIKAYMHGYEYYSLQFNGECWGGNESVAKTYYLSGAAYNCKEGVGNDGSNFVYRIGAPVVTKSLPPLVMLGCFSDDLNLPRPLPSFLDNFQESLNWNLLNVNEILRLCALSTNRRGWSVFGLQYYGECWSGENASNSYDRAGESHDCIDGIGGVNANSIYRFYV</sequence>
<dbReference type="InterPro" id="IPR024079">
    <property type="entry name" value="MetalloPept_cat_dom_sf"/>
</dbReference>
<keyword evidence="9" id="KW-0325">Glycoprotein</keyword>
<evidence type="ECO:0000256" key="10">
    <source>
        <dbReference type="PROSITE-ProRule" id="PRU00276"/>
    </source>
</evidence>
<evidence type="ECO:0000256" key="2">
    <source>
        <dbReference type="ARBA" id="ARBA00022525"/>
    </source>
</evidence>
<dbReference type="PROSITE" id="PS50215">
    <property type="entry name" value="ADAM_MEPRO"/>
    <property type="match status" value="1"/>
</dbReference>
<keyword evidence="2" id="KW-0964">Secreted</keyword>
<keyword evidence="11" id="KW-0732">Signal</keyword>
<evidence type="ECO:0000256" key="9">
    <source>
        <dbReference type="ARBA" id="ARBA00023180"/>
    </source>
</evidence>
<dbReference type="Pfam" id="PF00090">
    <property type="entry name" value="TSP_1"/>
    <property type="match status" value="3"/>
</dbReference>
<dbReference type="InterPro" id="IPR006586">
    <property type="entry name" value="ADAM_Cys-rich"/>
</dbReference>
<dbReference type="Gene3D" id="2.60.120.830">
    <property type="match status" value="1"/>
</dbReference>
<dbReference type="InterPro" id="IPR036383">
    <property type="entry name" value="TSP1_rpt_sf"/>
</dbReference>
<dbReference type="InterPro" id="IPR050439">
    <property type="entry name" value="ADAMTS_ADAMTS-like"/>
</dbReference>
<dbReference type="Pfam" id="PF19236">
    <property type="entry name" value="ADAMTS_CR_3"/>
    <property type="match status" value="1"/>
</dbReference>
<evidence type="ECO:0000256" key="6">
    <source>
        <dbReference type="ARBA" id="ARBA00022833"/>
    </source>
</evidence>
<dbReference type="SUPFAM" id="SSF55486">
    <property type="entry name" value="Metalloproteases ('zincins'), catalytic domain"/>
    <property type="match status" value="1"/>
</dbReference>
<dbReference type="PROSITE" id="PS50092">
    <property type="entry name" value="TSP1"/>
    <property type="match status" value="5"/>
</dbReference>
<evidence type="ECO:0000259" key="12">
    <source>
        <dbReference type="PROSITE" id="PS50215"/>
    </source>
</evidence>
<feature type="chain" id="PRO_5045039795" evidence="11">
    <location>
        <begin position="19"/>
        <end position="1515"/>
    </location>
</feature>
<evidence type="ECO:0000313" key="13">
    <source>
        <dbReference type="Proteomes" id="UP001652625"/>
    </source>
</evidence>
<feature type="domain" description="Peptidase M12B" evidence="12">
    <location>
        <begin position="210"/>
        <end position="406"/>
    </location>
</feature>
<dbReference type="SUPFAM" id="SSF82895">
    <property type="entry name" value="TSP-1 type 1 repeat"/>
    <property type="match status" value="5"/>
</dbReference>
<keyword evidence="3" id="KW-0645">Protease</keyword>
<dbReference type="InterPro" id="IPR000884">
    <property type="entry name" value="TSP1_rpt"/>
</dbReference>
<dbReference type="Gene3D" id="2.20.100.10">
    <property type="entry name" value="Thrombospondin type-1 (TSP1) repeat"/>
    <property type="match status" value="6"/>
</dbReference>
<accession>A0ABM4BTL0</accession>
<dbReference type="SMART" id="SM00209">
    <property type="entry name" value="TSP1"/>
    <property type="match status" value="8"/>
</dbReference>
<dbReference type="PRINTS" id="PR01857">
    <property type="entry name" value="ADAMTSFAMILY"/>
</dbReference>
<dbReference type="SMART" id="SM00608">
    <property type="entry name" value="ACR"/>
    <property type="match status" value="1"/>
</dbReference>
<keyword evidence="13" id="KW-1185">Reference proteome</keyword>
<dbReference type="InterPro" id="IPR041645">
    <property type="entry name" value="ADAMTS_CR_2"/>
</dbReference>
<dbReference type="Proteomes" id="UP001652625">
    <property type="component" value="Chromosome 04"/>
</dbReference>
<dbReference type="InterPro" id="IPR013273">
    <property type="entry name" value="ADAMTS/ADAMTS-like"/>
</dbReference>
<dbReference type="RefSeq" id="XP_065652500.1">
    <property type="nucleotide sequence ID" value="XM_065796428.1"/>
</dbReference>
<proteinExistence type="predicted"/>
<feature type="binding site" evidence="10">
    <location>
        <position position="346"/>
    </location>
    <ligand>
        <name>Zn(2+)</name>
        <dbReference type="ChEBI" id="CHEBI:29105"/>
        <note>catalytic</note>
    </ligand>
</feature>
<reference evidence="14" key="1">
    <citation type="submission" date="2025-08" db="UniProtKB">
        <authorList>
            <consortium name="RefSeq"/>
        </authorList>
    </citation>
    <scope>IDENTIFICATION</scope>
</reference>
<protein>
    <submittedName>
        <fullName evidence="14">A disintegrin and metalloproteinase with thrombospondin motifs 6 isoform X3</fullName>
    </submittedName>
</protein>
<evidence type="ECO:0000256" key="3">
    <source>
        <dbReference type="ARBA" id="ARBA00022670"/>
    </source>
</evidence>